<evidence type="ECO:0008006" key="4">
    <source>
        <dbReference type="Google" id="ProtNLM"/>
    </source>
</evidence>
<feature type="coiled-coil region" evidence="1">
    <location>
        <begin position="406"/>
        <end position="450"/>
    </location>
</feature>
<comment type="caution">
    <text evidence="2">The sequence shown here is derived from an EMBL/GenBank/DDBJ whole genome shotgun (WGS) entry which is preliminary data.</text>
</comment>
<dbReference type="PANTHER" id="PTHR42345:SF2">
    <property type="entry name" value="HELICASE-LIKE PROTEIN"/>
    <property type="match status" value="1"/>
</dbReference>
<evidence type="ECO:0000256" key="1">
    <source>
        <dbReference type="SAM" id="Coils"/>
    </source>
</evidence>
<sequence length="834" mass="93781">MELKEALATAQRVVDEQRHGVLVVTLRQATVSSPRISAHVHRYGEQQPGPSIVQSIEHADHGFVKPEHPSFELYRIQRKYQKRRSEDELDEEDYLLLDPEASPLYDHTSCGTVTVEGFGLEYWGAEKVFKRVPHPPNPNRGHHGAVPDLTWDPATLLCRIDGVRHATHPAEDPKEQIAAITDCVGSDVWRYFAGFSVDAGQRILRFLYAYHHEQGDLSELSILSQLATEFEQDRFSGGPWPFWVLMAMSRELALRLALGCTSTDSTARGRVAGLTASILASLILSERWLQNTEIYLGPPRSLRRDVRDAMARGVTERERTRAKHLIRRAETANDRGDITAATDLYRDAVWVNIGNYEPGQARAEWLLTIPNYKGAASEAAALQLMDPSRLAGYIILGKACMGYKNYARAQEAFQKAADLAESVEQKEPVLEQLASAETASRAELQAIEQESDEKRKRALVRDKNIADWDPWGKTIGIRPIKHQQQLDGLFLFAERMKWPYLAEARASVQKSCQDWLEFAEPIYYVQMDWLFAVVLPGQRFAHLLMTTLIYSTPTLERIMAMSLSPETGLVLPECSYWRTRSVLGRVFAGLPGVTALNGWVGPCPVGTLDTPVDETPPAHCLVTTWHFNPASALLPPPTSDSPTDPLLNSKQNLVQLRQITDQSEWIALAPPTSESTGPAWNMEPFTLRRWQQHDPDNLKSIWLWTAALEFVQEGETRNRITFQLDFNPVFVSLPTCSLPEGETVHRIHRRELDRYKTKHVSVSQLMHFEPRTDDRGEVVVINATAPGAEVVARAWCAQYGRAAIIRKAGSACFSCAIKAASKYGLRVEILIWVS</sequence>
<keyword evidence="1" id="KW-0175">Coiled coil</keyword>
<dbReference type="EMBL" id="JBFTWV010000233">
    <property type="protein sequence ID" value="KAL2783475.1"/>
    <property type="molecule type" value="Genomic_DNA"/>
</dbReference>
<protein>
    <recommendedName>
        <fullName evidence="4">Tetratricopeptide repeat domain protein</fullName>
    </recommendedName>
</protein>
<proteinExistence type="predicted"/>
<keyword evidence="3" id="KW-1185">Reference proteome</keyword>
<dbReference type="PANTHER" id="PTHR42345">
    <property type="entry name" value="TPR_REGION DOMAIN-CONTAINING PROTEIN"/>
    <property type="match status" value="1"/>
</dbReference>
<reference evidence="2 3" key="1">
    <citation type="submission" date="2024-07" db="EMBL/GenBank/DDBJ databases">
        <title>Section-level genome sequencing and comparative genomics of Aspergillus sections Usti and Cavernicolus.</title>
        <authorList>
            <consortium name="Lawrence Berkeley National Laboratory"/>
            <person name="Nybo J.L."/>
            <person name="Vesth T.C."/>
            <person name="Theobald S."/>
            <person name="Frisvad J.C."/>
            <person name="Larsen T.O."/>
            <person name="Kjaerboelling I."/>
            <person name="Rothschild-Mancinelli K."/>
            <person name="Lyhne E.K."/>
            <person name="Kogle M.E."/>
            <person name="Barry K."/>
            <person name="Clum A."/>
            <person name="Na H."/>
            <person name="Ledsgaard L."/>
            <person name="Lin J."/>
            <person name="Lipzen A."/>
            <person name="Kuo A."/>
            <person name="Riley R."/>
            <person name="Mondo S."/>
            <person name="Labutti K."/>
            <person name="Haridas S."/>
            <person name="Pangalinan J."/>
            <person name="Salamov A.A."/>
            <person name="Simmons B.A."/>
            <person name="Magnuson J.K."/>
            <person name="Chen J."/>
            <person name="Drula E."/>
            <person name="Henrissat B."/>
            <person name="Wiebenga A."/>
            <person name="Lubbers R.J."/>
            <person name="Gomes A.C."/>
            <person name="Makela M.R."/>
            <person name="Stajich J."/>
            <person name="Grigoriev I.V."/>
            <person name="Mortensen U.H."/>
            <person name="De Vries R.P."/>
            <person name="Baker S.E."/>
            <person name="Andersen M.R."/>
        </authorList>
    </citation>
    <scope>NUCLEOTIDE SEQUENCE [LARGE SCALE GENOMIC DNA]</scope>
    <source>
        <strain evidence="2 3">CBS 209.92</strain>
    </source>
</reference>
<evidence type="ECO:0000313" key="2">
    <source>
        <dbReference type="EMBL" id="KAL2783475.1"/>
    </source>
</evidence>
<dbReference type="SUPFAM" id="SSF48452">
    <property type="entry name" value="TPR-like"/>
    <property type="match status" value="1"/>
</dbReference>
<name>A0ABR4FJS1_9EURO</name>
<dbReference type="Gene3D" id="1.25.40.10">
    <property type="entry name" value="Tetratricopeptide repeat domain"/>
    <property type="match status" value="1"/>
</dbReference>
<gene>
    <name evidence="2" type="ORF">BJX66DRAFT_127470</name>
</gene>
<evidence type="ECO:0000313" key="3">
    <source>
        <dbReference type="Proteomes" id="UP001610563"/>
    </source>
</evidence>
<accession>A0ABR4FJS1</accession>
<organism evidence="2 3">
    <name type="scientific">Aspergillus keveii</name>
    <dbReference type="NCBI Taxonomy" id="714993"/>
    <lineage>
        <taxon>Eukaryota</taxon>
        <taxon>Fungi</taxon>
        <taxon>Dikarya</taxon>
        <taxon>Ascomycota</taxon>
        <taxon>Pezizomycotina</taxon>
        <taxon>Eurotiomycetes</taxon>
        <taxon>Eurotiomycetidae</taxon>
        <taxon>Eurotiales</taxon>
        <taxon>Aspergillaceae</taxon>
        <taxon>Aspergillus</taxon>
        <taxon>Aspergillus subgen. Nidulantes</taxon>
    </lineage>
</organism>
<dbReference type="InterPro" id="IPR011990">
    <property type="entry name" value="TPR-like_helical_dom_sf"/>
</dbReference>
<dbReference type="Proteomes" id="UP001610563">
    <property type="component" value="Unassembled WGS sequence"/>
</dbReference>